<evidence type="ECO:0000313" key="2">
    <source>
        <dbReference type="Proteomes" id="UP000001510"/>
    </source>
</evidence>
<organism evidence="1 2">
    <name type="scientific">Microcystis aeruginosa (strain NIES-843 / IAM M-2473)</name>
    <dbReference type="NCBI Taxonomy" id="449447"/>
    <lineage>
        <taxon>Bacteria</taxon>
        <taxon>Bacillati</taxon>
        <taxon>Cyanobacteriota</taxon>
        <taxon>Cyanophyceae</taxon>
        <taxon>Oscillatoriophycideae</taxon>
        <taxon>Chroococcales</taxon>
        <taxon>Microcystaceae</taxon>
        <taxon>Microcystis</taxon>
    </lineage>
</organism>
<gene>
    <name evidence="1" type="ordered locus">MAE_56810</name>
</gene>
<evidence type="ECO:0000313" key="1">
    <source>
        <dbReference type="EMBL" id="BAG05503.1"/>
    </source>
</evidence>
<dbReference type="HOGENOM" id="CLU_3100909_0_0_3"/>
<protein>
    <submittedName>
        <fullName evidence="1">Uncharacterized protein</fullName>
    </submittedName>
</protein>
<proteinExistence type="predicted"/>
<dbReference type="EnsemblBacteria" id="BAG05503">
    <property type="protein sequence ID" value="BAG05503"/>
    <property type="gene ID" value="MAE_56810"/>
</dbReference>
<name>B0JHU1_MICAN</name>
<accession>B0JHU1</accession>
<dbReference type="PaxDb" id="449447-MAE_56810"/>
<sequence>MWQLPLDKLISPRLSVFFNLNLADLKGSGALYFFPESIRKPSIYRITILKL</sequence>
<dbReference type="AlphaFoldDB" id="B0JHU1"/>
<dbReference type="Proteomes" id="UP000001510">
    <property type="component" value="Chromosome"/>
</dbReference>
<keyword evidence="2" id="KW-1185">Reference proteome</keyword>
<reference evidence="1 2" key="1">
    <citation type="journal article" date="2007" name="DNA Res.">
        <title>Complete genomic structure of the bloom-forming toxic cyanobacterium Microcystis aeruginosa NIES-843.</title>
        <authorList>
            <person name="Kaneko T."/>
            <person name="Nakajima N."/>
            <person name="Okamoto S."/>
            <person name="Suzuki I."/>
            <person name="Tanabe Y."/>
            <person name="Tamaoki M."/>
            <person name="Nakamura Y."/>
            <person name="Kasai F."/>
            <person name="Watanabe A."/>
            <person name="Kawashima K."/>
            <person name="Kishida Y."/>
            <person name="Ono A."/>
            <person name="Shimizu Y."/>
            <person name="Takahashi C."/>
            <person name="Minami C."/>
            <person name="Fujishiro T."/>
            <person name="Kohara M."/>
            <person name="Katoh M."/>
            <person name="Nakazaki N."/>
            <person name="Nakayama S."/>
            <person name="Yamada M."/>
            <person name="Tabata S."/>
            <person name="Watanabe M.M."/>
        </authorList>
    </citation>
    <scope>NUCLEOTIDE SEQUENCE [LARGE SCALE GENOMIC DNA]</scope>
    <source>
        <strain evidence="2">NIES-843 / IAM M-247</strain>
    </source>
</reference>
<dbReference type="KEGG" id="mar:MAE_56810"/>
<dbReference type="STRING" id="449447.MAE_56810"/>
<dbReference type="EMBL" id="AP009552">
    <property type="protein sequence ID" value="BAG05503.1"/>
    <property type="molecule type" value="Genomic_DNA"/>
</dbReference>